<evidence type="ECO:0000313" key="2">
    <source>
        <dbReference type="Proteomes" id="UP000187134"/>
    </source>
</evidence>
<dbReference type="OrthoDB" id="2587776at2"/>
<comment type="caution">
    <text evidence="1">The sequence shown here is derived from an EMBL/GenBank/DDBJ whole genome shotgun (WGS) entry which is preliminary data.</text>
</comment>
<dbReference type="AlphaFoldDB" id="A0A1R1C3Z2"/>
<protein>
    <submittedName>
        <fullName evidence="1">Uncharacterized protein</fullName>
    </submittedName>
</protein>
<evidence type="ECO:0000313" key="1">
    <source>
        <dbReference type="EMBL" id="OMF16853.1"/>
    </source>
</evidence>
<organism evidence="1 2">
    <name type="scientific">Paenibacillus amylolyticus</name>
    <dbReference type="NCBI Taxonomy" id="1451"/>
    <lineage>
        <taxon>Bacteria</taxon>
        <taxon>Bacillati</taxon>
        <taxon>Bacillota</taxon>
        <taxon>Bacilli</taxon>
        <taxon>Bacillales</taxon>
        <taxon>Paenibacillaceae</taxon>
        <taxon>Paenibacillus</taxon>
    </lineage>
</organism>
<gene>
    <name evidence="1" type="ORF">BK131_02345</name>
</gene>
<sequence length="253" mass="28257">MSNGITLAHVESLIREAVKHSGPGQPGDSGETELAIKRALEAAGEALQAAGKAKEAYQTTRLVYQSPVADFEELSMQYPSPEIGWTVQTYKDGKRYRYDGQTWVEIDVFGQNLQVVNSDMDGLMSRAEHLKLNEIPLEVQDRVMVFCKESRVYPEVLGILAPFPFNGEILHVKGYCGVSGDTATEIRIERSKDLIHWQDVMGSPLKFEAFQHQDDGEATFETKKVEAGDIFRINIIEAGSNIQHLTIQLTIRT</sequence>
<dbReference type="EMBL" id="MRTJ01000001">
    <property type="protein sequence ID" value="OMF16853.1"/>
    <property type="molecule type" value="Genomic_DNA"/>
</dbReference>
<proteinExistence type="predicted"/>
<accession>A0A1R1C3Z2</accession>
<dbReference type="Proteomes" id="UP000187134">
    <property type="component" value="Unassembled WGS sequence"/>
</dbReference>
<dbReference type="RefSeq" id="WP_076330304.1">
    <property type="nucleotide sequence ID" value="NZ_MRTJ01000001.1"/>
</dbReference>
<name>A0A1R1C3Z2_PAEAM</name>
<reference evidence="1 2" key="1">
    <citation type="submission" date="2016-11" db="EMBL/GenBank/DDBJ databases">
        <title>Paenibacillus species isolates.</title>
        <authorList>
            <person name="Beno S.M."/>
        </authorList>
    </citation>
    <scope>NUCLEOTIDE SEQUENCE [LARGE SCALE GENOMIC DNA]</scope>
    <source>
        <strain evidence="1 2">FSL H8-0246</strain>
    </source>
</reference>